<dbReference type="Pfam" id="PF22725">
    <property type="entry name" value="GFO_IDH_MocA_C3"/>
    <property type="match status" value="1"/>
</dbReference>
<dbReference type="GO" id="GO:0016491">
    <property type="term" value="F:oxidoreductase activity"/>
    <property type="evidence" value="ECO:0007669"/>
    <property type="project" value="UniProtKB-KW"/>
</dbReference>
<dbReference type="SUPFAM" id="SSF55347">
    <property type="entry name" value="Glyceraldehyde-3-phosphate dehydrogenase-like, C-terminal domain"/>
    <property type="match status" value="1"/>
</dbReference>
<keyword evidence="2" id="KW-0560">Oxidoreductase</keyword>
<dbReference type="Pfam" id="PF01408">
    <property type="entry name" value="GFO_IDH_MocA"/>
    <property type="match status" value="1"/>
</dbReference>
<dbReference type="InterPro" id="IPR036291">
    <property type="entry name" value="NAD(P)-bd_dom_sf"/>
</dbReference>
<keyword evidence="6" id="KW-1185">Reference proteome</keyword>
<sequence>MRVGFVGVGRIGAAHAQVVRDHPAVMTVRVADADGVRARKVADELGVEAAATPADAFTDVDAVVIAAATSAHAELMIAAAQAGLPVFCEKPVAADVGGTLAVLAAVEAARVPTQIGFQRRFDSGYVAARAAVRDGTLGEVRRVHLITADAEPPHPSYIPTSGGIFRDCHIHDFDVLRWVTGREVSTVYATGANRGAEVFATSGDVDESAAVLTLDDGTLATLQGSRYNGAGYDVRMEVAGTAGTYAVGLDDHAALTSAEPGVTFPNDQPFREFWSRFRPAYEAEIAAFVDVARGLRESPCTVADALESFYVAEAATLSRQEGRAVAVEEVRAGMPRPVRVGPTLGAGTDRSAS</sequence>
<dbReference type="Proteomes" id="UP000295621">
    <property type="component" value="Unassembled WGS sequence"/>
</dbReference>
<dbReference type="PANTHER" id="PTHR42840:SF3">
    <property type="entry name" value="BINDING ROSSMANN FOLD OXIDOREDUCTASE, PUTATIVE (AFU_ORTHOLOGUE AFUA_2G10240)-RELATED"/>
    <property type="match status" value="1"/>
</dbReference>
<dbReference type="EMBL" id="SMKL01000106">
    <property type="protein sequence ID" value="TDC46178.1"/>
    <property type="molecule type" value="Genomic_DNA"/>
</dbReference>
<dbReference type="PANTHER" id="PTHR42840">
    <property type="entry name" value="NAD(P)-BINDING ROSSMANN-FOLD SUPERFAMILY PROTEIN-RELATED"/>
    <property type="match status" value="1"/>
</dbReference>
<comment type="similarity">
    <text evidence="1">Belongs to the Gfo/Idh/MocA family.</text>
</comment>
<dbReference type="SUPFAM" id="SSF51735">
    <property type="entry name" value="NAD(P)-binding Rossmann-fold domains"/>
    <property type="match status" value="1"/>
</dbReference>
<feature type="domain" description="Gfo/Idh/MocA-like oxidoreductase N-terminal" evidence="3">
    <location>
        <begin position="1"/>
        <end position="116"/>
    </location>
</feature>
<dbReference type="Gene3D" id="3.30.360.10">
    <property type="entry name" value="Dihydrodipicolinate Reductase, domain 2"/>
    <property type="match status" value="1"/>
</dbReference>
<name>A0A4R4RAL1_9ACTN</name>
<accession>A0A4R4RAL1</accession>
<protein>
    <submittedName>
        <fullName evidence="5">Dehydrogenase</fullName>
    </submittedName>
</protein>
<dbReference type="InterPro" id="IPR055170">
    <property type="entry name" value="GFO_IDH_MocA-like_dom"/>
</dbReference>
<dbReference type="InterPro" id="IPR000683">
    <property type="entry name" value="Gfo/Idh/MocA-like_OxRdtase_N"/>
</dbReference>
<evidence type="ECO:0000256" key="2">
    <source>
        <dbReference type="ARBA" id="ARBA00023002"/>
    </source>
</evidence>
<feature type="domain" description="GFO/IDH/MocA-like oxidoreductase" evidence="4">
    <location>
        <begin position="125"/>
        <end position="245"/>
    </location>
</feature>
<evidence type="ECO:0000313" key="6">
    <source>
        <dbReference type="Proteomes" id="UP000295621"/>
    </source>
</evidence>
<dbReference type="AlphaFoldDB" id="A0A4R4RAL1"/>
<evidence type="ECO:0000259" key="4">
    <source>
        <dbReference type="Pfam" id="PF22725"/>
    </source>
</evidence>
<gene>
    <name evidence="5" type="ORF">E1212_27465</name>
</gene>
<dbReference type="GO" id="GO:0000166">
    <property type="term" value="F:nucleotide binding"/>
    <property type="evidence" value="ECO:0007669"/>
    <property type="project" value="InterPro"/>
</dbReference>
<evidence type="ECO:0000256" key="1">
    <source>
        <dbReference type="ARBA" id="ARBA00010928"/>
    </source>
</evidence>
<dbReference type="RefSeq" id="WP_131988461.1">
    <property type="nucleotide sequence ID" value="NZ_SMKL01000106.1"/>
</dbReference>
<comment type="caution">
    <text evidence="5">The sequence shown here is derived from an EMBL/GenBank/DDBJ whole genome shotgun (WGS) entry which is preliminary data.</text>
</comment>
<evidence type="ECO:0000259" key="3">
    <source>
        <dbReference type="Pfam" id="PF01408"/>
    </source>
</evidence>
<organism evidence="5 6">
    <name type="scientific">Jiangella ureilytica</name>
    <dbReference type="NCBI Taxonomy" id="2530374"/>
    <lineage>
        <taxon>Bacteria</taxon>
        <taxon>Bacillati</taxon>
        <taxon>Actinomycetota</taxon>
        <taxon>Actinomycetes</taxon>
        <taxon>Jiangellales</taxon>
        <taxon>Jiangellaceae</taxon>
        <taxon>Jiangella</taxon>
    </lineage>
</organism>
<dbReference type="Gene3D" id="3.40.50.720">
    <property type="entry name" value="NAD(P)-binding Rossmann-like Domain"/>
    <property type="match status" value="1"/>
</dbReference>
<evidence type="ECO:0000313" key="5">
    <source>
        <dbReference type="EMBL" id="TDC46178.1"/>
    </source>
</evidence>
<reference evidence="5 6" key="1">
    <citation type="submission" date="2019-02" db="EMBL/GenBank/DDBJ databases">
        <title>Draft genome sequences of novel Actinobacteria.</title>
        <authorList>
            <person name="Sahin N."/>
            <person name="Ay H."/>
            <person name="Saygin H."/>
        </authorList>
    </citation>
    <scope>NUCLEOTIDE SEQUENCE [LARGE SCALE GENOMIC DNA]</scope>
    <source>
        <strain evidence="5 6">KC603</strain>
    </source>
</reference>
<proteinExistence type="inferred from homology"/>
<dbReference type="OrthoDB" id="256869at2"/>